<comment type="caution">
    <text evidence="2">The sequence shown here is derived from an EMBL/GenBank/DDBJ whole genome shotgun (WGS) entry which is preliminary data.</text>
</comment>
<protein>
    <submittedName>
        <fullName evidence="2">Type IV secretory pathway VirB3-like protein</fullName>
    </submittedName>
</protein>
<sequence>MPTRQFLGITLSILVINLDNSDSVFVALIVFVALTVSIVLTVFAALIVFVAADVEAALVAVAVNDRFLIKLCVFKEKRLHLHELLQGPFSI</sequence>
<proteinExistence type="predicted"/>
<reference evidence="2 3" key="1">
    <citation type="submission" date="2023-07" db="EMBL/GenBank/DDBJ databases">
        <title>Genomic Encyclopedia of Type Strains, Phase IV (KMG-IV): sequencing the most valuable type-strain genomes for metagenomic binning, comparative biology and taxonomic classification.</title>
        <authorList>
            <person name="Goeker M."/>
        </authorList>
    </citation>
    <scope>NUCLEOTIDE SEQUENCE [LARGE SCALE GENOMIC DNA]</scope>
    <source>
        <strain evidence="2 3">DSM 23837</strain>
    </source>
</reference>
<keyword evidence="3" id="KW-1185">Reference proteome</keyword>
<evidence type="ECO:0000256" key="1">
    <source>
        <dbReference type="SAM" id="Phobius"/>
    </source>
</evidence>
<keyword evidence="1" id="KW-0812">Transmembrane</keyword>
<organism evidence="2 3">
    <name type="scientific">Bacillus chungangensis</name>
    <dbReference type="NCBI Taxonomy" id="587633"/>
    <lineage>
        <taxon>Bacteria</taxon>
        <taxon>Bacillati</taxon>
        <taxon>Bacillota</taxon>
        <taxon>Bacilli</taxon>
        <taxon>Bacillales</taxon>
        <taxon>Bacillaceae</taxon>
        <taxon>Bacillus</taxon>
    </lineage>
</organism>
<accession>A0ABT9WRI4</accession>
<name>A0ABT9WRI4_9BACI</name>
<evidence type="ECO:0000313" key="2">
    <source>
        <dbReference type="EMBL" id="MDQ0175901.1"/>
    </source>
</evidence>
<dbReference type="EMBL" id="JAUSTT010000009">
    <property type="protein sequence ID" value="MDQ0175901.1"/>
    <property type="molecule type" value="Genomic_DNA"/>
</dbReference>
<keyword evidence="1" id="KW-1133">Transmembrane helix</keyword>
<dbReference type="Proteomes" id="UP001223586">
    <property type="component" value="Unassembled WGS sequence"/>
</dbReference>
<feature type="transmembrane region" description="Helical" evidence="1">
    <location>
        <begin position="24"/>
        <end position="50"/>
    </location>
</feature>
<evidence type="ECO:0000313" key="3">
    <source>
        <dbReference type="Proteomes" id="UP001223586"/>
    </source>
</evidence>
<gene>
    <name evidence="2" type="ORF">J2S08_001737</name>
</gene>
<keyword evidence="1" id="KW-0472">Membrane</keyword>